<dbReference type="InterPro" id="IPR006342">
    <property type="entry name" value="FkbM_mtfrase"/>
</dbReference>
<dbReference type="PANTHER" id="PTHR36973">
    <property type="entry name" value="SLL1456 PROTEIN-RELATED"/>
    <property type="match status" value="1"/>
</dbReference>
<evidence type="ECO:0000313" key="2">
    <source>
        <dbReference type="EMBL" id="MFC5507985.1"/>
    </source>
</evidence>
<dbReference type="Gene3D" id="3.40.50.150">
    <property type="entry name" value="Vaccinia Virus protein VP39"/>
    <property type="match status" value="1"/>
</dbReference>
<dbReference type="RefSeq" id="WP_377817618.1">
    <property type="nucleotide sequence ID" value="NZ_JBHSLU010000082.1"/>
</dbReference>
<dbReference type="Proteomes" id="UP001596060">
    <property type="component" value="Unassembled WGS sequence"/>
</dbReference>
<gene>
    <name evidence="2" type="ORF">ACFPN9_22355</name>
</gene>
<dbReference type="InterPro" id="IPR029063">
    <property type="entry name" value="SAM-dependent_MTases_sf"/>
</dbReference>
<keyword evidence="2" id="KW-0489">Methyltransferase</keyword>
<feature type="domain" description="Methyltransferase FkbM" evidence="1">
    <location>
        <begin position="123"/>
        <end position="267"/>
    </location>
</feature>
<dbReference type="InterPro" id="IPR053188">
    <property type="entry name" value="FkbM_Methyltransferase"/>
</dbReference>
<dbReference type="PANTHER" id="PTHR36973:SF4">
    <property type="entry name" value="NODULATION PROTEIN"/>
    <property type="match status" value="1"/>
</dbReference>
<sequence length="330" mass="36977">MATVVQQTAAISERVEALGQKVAAVSIRADEQSGELKQIAATMSRIQRSVTHLQQSLNRQNEAVNLAFKRIIPPDGSQWDRGMKYREGLRAVGVLNYENSDISGESRFLNRFFGEFPRALVIDVGANSGQFCELARGIGADATIHSLEPHPVSFATLKDVAGRFDVTAHQLALGDRDGEIEIFDYEDEQGSQHASLYREVIEGVHHRKAAPTMVRCLTLDNFAAAQGLNHIGLLKIDTEGHELAVLRGAKALLEAGKVDVIQFEFNEMNVIARVFMKDFFEMLPNYRIFRLLPDSVLEFATYDPTFMEVFAYQNIVCVRRDIDTNWLQSQ</sequence>
<keyword evidence="2" id="KW-0808">Transferase</keyword>
<proteinExistence type="predicted"/>
<dbReference type="GO" id="GO:0008168">
    <property type="term" value="F:methyltransferase activity"/>
    <property type="evidence" value="ECO:0007669"/>
    <property type="project" value="UniProtKB-KW"/>
</dbReference>
<evidence type="ECO:0000259" key="1">
    <source>
        <dbReference type="Pfam" id="PF05050"/>
    </source>
</evidence>
<dbReference type="SUPFAM" id="SSF53335">
    <property type="entry name" value="S-adenosyl-L-methionine-dependent methyltransferases"/>
    <property type="match status" value="1"/>
</dbReference>
<comment type="caution">
    <text evidence="2">The sequence shown here is derived from an EMBL/GenBank/DDBJ whole genome shotgun (WGS) entry which is preliminary data.</text>
</comment>
<protein>
    <submittedName>
        <fullName evidence="2">FkbM family methyltransferase</fullName>
    </submittedName>
</protein>
<organism evidence="2 3">
    <name type="scientific">Bosea massiliensis</name>
    <dbReference type="NCBI Taxonomy" id="151419"/>
    <lineage>
        <taxon>Bacteria</taxon>
        <taxon>Pseudomonadati</taxon>
        <taxon>Pseudomonadota</taxon>
        <taxon>Alphaproteobacteria</taxon>
        <taxon>Hyphomicrobiales</taxon>
        <taxon>Boseaceae</taxon>
        <taxon>Bosea</taxon>
    </lineage>
</organism>
<accession>A0ABW0P6H1</accession>
<keyword evidence="3" id="KW-1185">Reference proteome</keyword>
<dbReference type="EMBL" id="JBHSLU010000082">
    <property type="protein sequence ID" value="MFC5507985.1"/>
    <property type="molecule type" value="Genomic_DNA"/>
</dbReference>
<dbReference type="NCBIfam" id="TIGR01444">
    <property type="entry name" value="fkbM_fam"/>
    <property type="match status" value="1"/>
</dbReference>
<evidence type="ECO:0000313" key="3">
    <source>
        <dbReference type="Proteomes" id="UP001596060"/>
    </source>
</evidence>
<dbReference type="GO" id="GO:0032259">
    <property type="term" value="P:methylation"/>
    <property type="evidence" value="ECO:0007669"/>
    <property type="project" value="UniProtKB-KW"/>
</dbReference>
<reference evidence="3" key="1">
    <citation type="journal article" date="2019" name="Int. J. Syst. Evol. Microbiol.">
        <title>The Global Catalogue of Microorganisms (GCM) 10K type strain sequencing project: providing services to taxonomists for standard genome sequencing and annotation.</title>
        <authorList>
            <consortium name="The Broad Institute Genomics Platform"/>
            <consortium name="The Broad Institute Genome Sequencing Center for Infectious Disease"/>
            <person name="Wu L."/>
            <person name="Ma J."/>
        </authorList>
    </citation>
    <scope>NUCLEOTIDE SEQUENCE [LARGE SCALE GENOMIC DNA]</scope>
    <source>
        <strain evidence="3">CCUG 43117</strain>
    </source>
</reference>
<name>A0ABW0P6H1_9HYPH</name>
<dbReference type="Pfam" id="PF05050">
    <property type="entry name" value="Methyltransf_21"/>
    <property type="match status" value="1"/>
</dbReference>